<organism evidence="2 3">
    <name type="scientific">Babesia duncani</name>
    <dbReference type="NCBI Taxonomy" id="323732"/>
    <lineage>
        <taxon>Eukaryota</taxon>
        <taxon>Sar</taxon>
        <taxon>Alveolata</taxon>
        <taxon>Apicomplexa</taxon>
        <taxon>Aconoidasida</taxon>
        <taxon>Piroplasmida</taxon>
        <taxon>Babesiidae</taxon>
        <taxon>Babesia</taxon>
    </lineage>
</organism>
<dbReference type="KEGG" id="bdw:94335011"/>
<gene>
    <name evidence="2" type="ORF">BdWA1_000713</name>
</gene>
<reference evidence="2" key="1">
    <citation type="journal article" date="2023" name="Nat. Microbiol.">
        <title>Babesia duncani multi-omics identifies virulence factors and drug targets.</title>
        <authorList>
            <person name="Singh P."/>
            <person name="Lonardi S."/>
            <person name="Liang Q."/>
            <person name="Vydyam P."/>
            <person name="Khabirova E."/>
            <person name="Fang T."/>
            <person name="Gihaz S."/>
            <person name="Thekkiniath J."/>
            <person name="Munshi M."/>
            <person name="Abel S."/>
            <person name="Ciampossin L."/>
            <person name="Batugedara G."/>
            <person name="Gupta M."/>
            <person name="Lu X.M."/>
            <person name="Lenz T."/>
            <person name="Chakravarty S."/>
            <person name="Cornillot E."/>
            <person name="Hu Y."/>
            <person name="Ma W."/>
            <person name="Gonzalez L.M."/>
            <person name="Sanchez S."/>
            <person name="Estrada K."/>
            <person name="Sanchez-Flores A."/>
            <person name="Montero E."/>
            <person name="Harb O.S."/>
            <person name="Le Roch K.G."/>
            <person name="Mamoun C.B."/>
        </authorList>
    </citation>
    <scope>NUCLEOTIDE SEQUENCE</scope>
    <source>
        <strain evidence="2">WA1</strain>
    </source>
</reference>
<protein>
    <submittedName>
        <fullName evidence="2">Uncharacterized protein</fullName>
    </submittedName>
</protein>
<sequence>MDLRWLFGFVLVGLSNIRNAAAYPFHNPLKLLSFCNTFVKSIDDSVKSNNSEAVIEFLDEVTGNFFMGTMNEEAILDALLNEKILSNATDVLQSIKEYKEKLLKALECDQELIKKMKKEIIDGTWNSDIYDFVKKTDLLDIDPIEEDSIIDLFKEIHSYIHELGPLESIGSSQKPLSTTLYHINAYINNIEEVFSDMEKLQIMKTYPKLLLADKHLWQDQLDSLSQYKAIFEAEQKRIINVTSKKDTKLANETVKQSEISGNEKGVSVKKLQEEIKETLNEASKSPLEEASCGLDGMKNSKINKAKTDSGVSLDEAIARIVIVKEAIVKYKASANTEYGKLIGQLLSTMWNMFDIAVHIGSEKTLETEIMKLKRKMTTEQRKAFEKKMALYNLITGKNEIELANKLDNLGTKLQKIIRKSIKNVGGQLDQMVIEL</sequence>
<name>A0AAD9UQB9_9APIC</name>
<keyword evidence="1" id="KW-0732">Signal</keyword>
<evidence type="ECO:0000313" key="2">
    <source>
        <dbReference type="EMBL" id="KAK2197710.1"/>
    </source>
</evidence>
<feature type="chain" id="PRO_5042025834" evidence="1">
    <location>
        <begin position="23"/>
        <end position="435"/>
    </location>
</feature>
<dbReference type="Proteomes" id="UP001214638">
    <property type="component" value="Unassembled WGS sequence"/>
</dbReference>
<dbReference type="EMBL" id="JALLKP010000001">
    <property type="protein sequence ID" value="KAK2197710.1"/>
    <property type="molecule type" value="Genomic_DNA"/>
</dbReference>
<dbReference type="AlphaFoldDB" id="A0AAD9UQB9"/>
<keyword evidence="3" id="KW-1185">Reference proteome</keyword>
<evidence type="ECO:0000313" key="3">
    <source>
        <dbReference type="Proteomes" id="UP001214638"/>
    </source>
</evidence>
<feature type="signal peptide" evidence="1">
    <location>
        <begin position="1"/>
        <end position="22"/>
    </location>
</feature>
<dbReference type="RefSeq" id="XP_067804552.1">
    <property type="nucleotide sequence ID" value="XM_067945761.1"/>
</dbReference>
<accession>A0AAD9UQB9</accession>
<evidence type="ECO:0000256" key="1">
    <source>
        <dbReference type="SAM" id="SignalP"/>
    </source>
</evidence>
<comment type="caution">
    <text evidence="2">The sequence shown here is derived from an EMBL/GenBank/DDBJ whole genome shotgun (WGS) entry which is preliminary data.</text>
</comment>
<dbReference type="GeneID" id="94335011"/>
<proteinExistence type="predicted"/>